<dbReference type="OrthoDB" id="6006688at2"/>
<sequence>MFQLDKHDVAFSNLNLRKENHGDEKVPAADLTFDFQAANTVLALIDPALVPAFFRKPSKGEQQALPIDGNDLTALNLPFLGEQKIAAKFEGYEAMVGSLLEHIDPLFFCDAKVKSINWKALEGGSVSMKLTISVLIDEDDDAPLLAAWRRSSARLTLIPPTAKQQDDLSGGDTLTLQDAADAAAEAASLIEAGKKAA</sequence>
<comment type="caution">
    <text evidence="1">The sequence shown here is derived from an EMBL/GenBank/DDBJ whole genome shotgun (WGS) entry which is preliminary data.</text>
</comment>
<name>A0A109HRP0_XANCT</name>
<accession>A0A109HRP0</accession>
<organism evidence="1 2">
    <name type="scientific">Xanthomonas campestris pv. translucens</name>
    <dbReference type="NCBI Taxonomy" id="343"/>
    <lineage>
        <taxon>Bacteria</taxon>
        <taxon>Pseudomonadati</taxon>
        <taxon>Pseudomonadota</taxon>
        <taxon>Gammaproteobacteria</taxon>
        <taxon>Lysobacterales</taxon>
        <taxon>Lysobacteraceae</taxon>
        <taxon>Xanthomonas</taxon>
        <taxon>Xanthomonas translucens group</taxon>
    </lineage>
</organism>
<dbReference type="Proteomes" id="UP000055854">
    <property type="component" value="Unassembled WGS sequence"/>
</dbReference>
<dbReference type="EMBL" id="LNTA01000001">
    <property type="protein sequence ID" value="KWV17173.1"/>
    <property type="molecule type" value="Genomic_DNA"/>
</dbReference>
<proteinExistence type="predicted"/>
<evidence type="ECO:0000313" key="2">
    <source>
        <dbReference type="Proteomes" id="UP000055854"/>
    </source>
</evidence>
<reference evidence="1 2" key="1">
    <citation type="submission" date="2015-11" db="EMBL/GenBank/DDBJ databases">
        <title>Long Read and Single Molecule DNA Sequencing Simplifies Genome Assembly and TAL Effector Gene Analysis of Xanthomonas translucens.</title>
        <authorList>
            <person name="Peng Z."/>
            <person name="Hu Y."/>
            <person name="Xie J."/>
            <person name="Potnis N."/>
            <person name="Akhunova A."/>
            <person name="Jones J."/>
            <person name="Liu Z."/>
            <person name="White F."/>
            <person name="Liu S."/>
        </authorList>
    </citation>
    <scope>NUCLEOTIDE SEQUENCE [LARGE SCALE GENOMIC DNA]</scope>
    <source>
        <strain evidence="1 2">B1</strain>
    </source>
</reference>
<gene>
    <name evidence="1" type="ORF">ATB53_00395</name>
</gene>
<protein>
    <submittedName>
        <fullName evidence="1">Uncharacterized protein</fullName>
    </submittedName>
</protein>
<dbReference type="RefSeq" id="WP_060747637.1">
    <property type="nucleotide sequence ID" value="NZ_LNTA01000001.1"/>
</dbReference>
<evidence type="ECO:0000313" key="1">
    <source>
        <dbReference type="EMBL" id="KWV17173.1"/>
    </source>
</evidence>
<dbReference type="AlphaFoldDB" id="A0A109HRP0"/>